<proteinExistence type="inferred from homology"/>
<dbReference type="InterPro" id="IPR018307">
    <property type="entry name" value="ABL9/DENND6_dom"/>
</dbReference>
<evidence type="ECO:0000313" key="4">
    <source>
        <dbReference type="Proteomes" id="UP000270296"/>
    </source>
</evidence>
<dbReference type="WBParaSite" id="SBAD_0001024301-mRNA-1">
    <property type="protein sequence ID" value="SBAD_0001024301-mRNA-1"/>
    <property type="gene ID" value="SBAD_0001024301"/>
</dbReference>
<feature type="domain" description="UDENN" evidence="2">
    <location>
        <begin position="6"/>
        <end position="195"/>
    </location>
</feature>
<dbReference type="InterPro" id="IPR051731">
    <property type="entry name" value="DENND11/AVL9_GEFs"/>
</dbReference>
<reference evidence="3 4" key="2">
    <citation type="submission" date="2018-11" db="EMBL/GenBank/DDBJ databases">
        <authorList>
            <consortium name="Pathogen Informatics"/>
        </authorList>
    </citation>
    <scope>NUCLEOTIDE SEQUENCE [LARGE SCALE GENOMIC DNA]</scope>
</reference>
<dbReference type="PANTHER" id="PTHR31017">
    <property type="entry name" value="LATE SECRETORY PATHWAY PROTEIN AVL9-RELATED"/>
    <property type="match status" value="1"/>
</dbReference>
<protein>
    <submittedName>
        <fullName evidence="5">UDENN domain-containing protein</fullName>
    </submittedName>
</protein>
<evidence type="ECO:0000313" key="3">
    <source>
        <dbReference type="EMBL" id="VDP26972.1"/>
    </source>
</evidence>
<dbReference type="OrthoDB" id="5849864at2759"/>
<dbReference type="Pfam" id="PF09794">
    <property type="entry name" value="Avl9"/>
    <property type="match status" value="1"/>
</dbReference>
<gene>
    <name evidence="3" type="ORF">SBAD_LOCUS9892</name>
</gene>
<sequence>MSGSILYVFVVGFHHKRGCQVEYSYPPINNKTRISDEDLPPEWKTLPSLALPDGAHNFEKDSVFFHLPSLEKPNQTVYGVSCYRQISSQTLLNRSEDVTRCTVQKSVCVLSVLPLYGLLKAELEAITQVYFSQCDFDKVELLAEMYEHLKRTINISELKNRAMYGTFGRSTFISSKLVLTNVFIYSTEQISVYCY</sequence>
<comment type="similarity">
    <text evidence="1">Belongs to the AVL9 family.</text>
</comment>
<reference evidence="5" key="1">
    <citation type="submission" date="2016-06" db="UniProtKB">
        <authorList>
            <consortium name="WormBaseParasite"/>
        </authorList>
    </citation>
    <scope>IDENTIFICATION</scope>
</reference>
<evidence type="ECO:0000259" key="2">
    <source>
        <dbReference type="PROSITE" id="PS50211"/>
    </source>
</evidence>
<dbReference type="EMBL" id="UZAM01013312">
    <property type="protein sequence ID" value="VDP26972.1"/>
    <property type="molecule type" value="Genomic_DNA"/>
</dbReference>
<dbReference type="Proteomes" id="UP000270296">
    <property type="component" value="Unassembled WGS sequence"/>
</dbReference>
<dbReference type="PROSITE" id="PS50211">
    <property type="entry name" value="DENN"/>
    <property type="match status" value="1"/>
</dbReference>
<dbReference type="GO" id="GO:0005737">
    <property type="term" value="C:cytoplasm"/>
    <property type="evidence" value="ECO:0007669"/>
    <property type="project" value="TreeGrafter"/>
</dbReference>
<accession>A0A183J1Z4</accession>
<name>A0A183J1Z4_9BILA</name>
<dbReference type="InterPro" id="IPR037516">
    <property type="entry name" value="Tripartite_DENN"/>
</dbReference>
<dbReference type="PANTHER" id="PTHR31017:SF1">
    <property type="entry name" value="LATE SECRETORY PATHWAY PROTEIN AVL9 HOMOLOG"/>
    <property type="match status" value="1"/>
</dbReference>
<keyword evidence="4" id="KW-1185">Reference proteome</keyword>
<evidence type="ECO:0000313" key="5">
    <source>
        <dbReference type="WBParaSite" id="SBAD_0001024301-mRNA-1"/>
    </source>
</evidence>
<dbReference type="AlphaFoldDB" id="A0A183J1Z4"/>
<organism evidence="5">
    <name type="scientific">Soboliphyme baturini</name>
    <dbReference type="NCBI Taxonomy" id="241478"/>
    <lineage>
        <taxon>Eukaryota</taxon>
        <taxon>Metazoa</taxon>
        <taxon>Ecdysozoa</taxon>
        <taxon>Nematoda</taxon>
        <taxon>Enoplea</taxon>
        <taxon>Dorylaimia</taxon>
        <taxon>Dioctophymatida</taxon>
        <taxon>Dioctophymatoidea</taxon>
        <taxon>Soboliphymatidae</taxon>
        <taxon>Soboliphyme</taxon>
    </lineage>
</organism>
<evidence type="ECO:0000256" key="1">
    <source>
        <dbReference type="ARBA" id="ARBA00038178"/>
    </source>
</evidence>